<dbReference type="CDD" id="cd06261">
    <property type="entry name" value="TM_PBP2"/>
    <property type="match status" value="1"/>
</dbReference>
<keyword evidence="5 9" id="KW-0812">Transmembrane</keyword>
<dbReference type="PANTHER" id="PTHR30614">
    <property type="entry name" value="MEMBRANE COMPONENT OF AMINO ACID ABC TRANSPORTER"/>
    <property type="match status" value="1"/>
</dbReference>
<evidence type="ECO:0000256" key="8">
    <source>
        <dbReference type="ARBA" id="ARBA00023136"/>
    </source>
</evidence>
<evidence type="ECO:0000256" key="2">
    <source>
        <dbReference type="ARBA" id="ARBA00010072"/>
    </source>
</evidence>
<dbReference type="GO" id="GO:0006865">
    <property type="term" value="P:amino acid transport"/>
    <property type="evidence" value="ECO:0007669"/>
    <property type="project" value="UniProtKB-KW"/>
</dbReference>
<proteinExistence type="inferred from homology"/>
<evidence type="ECO:0000313" key="11">
    <source>
        <dbReference type="EMBL" id="RWR15506.1"/>
    </source>
</evidence>
<evidence type="ECO:0000256" key="7">
    <source>
        <dbReference type="ARBA" id="ARBA00022989"/>
    </source>
</evidence>
<comment type="caution">
    <text evidence="11">The sequence shown here is derived from an EMBL/GenBank/DDBJ whole genome shotgun (WGS) entry which is preliminary data.</text>
</comment>
<evidence type="ECO:0000256" key="5">
    <source>
        <dbReference type="ARBA" id="ARBA00022692"/>
    </source>
</evidence>
<keyword evidence="6" id="KW-0029">Amino-acid transport</keyword>
<name>A0A443J5A1_9RHOB</name>
<keyword evidence="3 9" id="KW-0813">Transport</keyword>
<dbReference type="PROSITE" id="PS50928">
    <property type="entry name" value="ABC_TM1"/>
    <property type="match status" value="1"/>
</dbReference>
<dbReference type="Pfam" id="PF00528">
    <property type="entry name" value="BPD_transp_1"/>
    <property type="match status" value="1"/>
</dbReference>
<dbReference type="NCBIfam" id="TIGR01726">
    <property type="entry name" value="HEQRo_perm_3TM"/>
    <property type="match status" value="1"/>
</dbReference>
<feature type="transmembrane region" description="Helical" evidence="9">
    <location>
        <begin position="75"/>
        <end position="96"/>
    </location>
</feature>
<evidence type="ECO:0000256" key="6">
    <source>
        <dbReference type="ARBA" id="ARBA00022970"/>
    </source>
</evidence>
<feature type="domain" description="ABC transmembrane type-1" evidence="10">
    <location>
        <begin position="9"/>
        <end position="201"/>
    </location>
</feature>
<evidence type="ECO:0000256" key="4">
    <source>
        <dbReference type="ARBA" id="ARBA00022475"/>
    </source>
</evidence>
<evidence type="ECO:0000256" key="3">
    <source>
        <dbReference type="ARBA" id="ARBA00022448"/>
    </source>
</evidence>
<dbReference type="PANTHER" id="PTHR30614:SF0">
    <property type="entry name" value="L-CYSTINE TRANSPORT SYSTEM PERMEASE PROTEIN TCYL"/>
    <property type="match status" value="1"/>
</dbReference>
<dbReference type="InterPro" id="IPR000515">
    <property type="entry name" value="MetI-like"/>
</dbReference>
<keyword evidence="7 9" id="KW-1133">Transmembrane helix</keyword>
<evidence type="ECO:0000313" key="12">
    <source>
        <dbReference type="Proteomes" id="UP000285710"/>
    </source>
</evidence>
<comment type="subcellular location">
    <subcellularLocation>
        <location evidence="1">Cell inner membrane</location>
        <topology evidence="1">Multi-pass membrane protein</topology>
    </subcellularLocation>
    <subcellularLocation>
        <location evidence="9">Cell membrane</location>
        <topology evidence="9">Multi-pass membrane protein</topology>
    </subcellularLocation>
</comment>
<feature type="transmembrane region" description="Helical" evidence="9">
    <location>
        <begin position="182"/>
        <end position="201"/>
    </location>
</feature>
<sequence length="216" mass="23002">MTWQLFSLLVQASGMTILISTISILVGLGVAILLSAARMSHLRVLHGFTALFISFFRGVPLLVQLLLLFNLLPALGISLSGFATAIIGLSLCTAAYQAENLRGGFDAVPKGLIESADMAGFSPAQTFLRIRIPIALRLTFPALVNEAILILKASSLVSVVGVIELTRMAQNLSASTFMPVEIFASAGLIYLVINQVVSAIGRYAERRLPGMGQAAR</sequence>
<accession>A0A443J5A1</accession>
<reference evidence="11 12" key="2">
    <citation type="submission" date="2019-01" db="EMBL/GenBank/DDBJ databases">
        <authorList>
            <person name="Li Y."/>
        </authorList>
    </citation>
    <scope>NUCLEOTIDE SEQUENCE [LARGE SCALE GENOMIC DNA]</scope>
    <source>
        <strain evidence="11 12">2D-5</strain>
    </source>
</reference>
<dbReference type="AlphaFoldDB" id="A0A443J5A1"/>
<keyword evidence="12" id="KW-1185">Reference proteome</keyword>
<gene>
    <name evidence="11" type="ORF">D2T33_01135</name>
</gene>
<feature type="transmembrane region" description="Helical" evidence="9">
    <location>
        <begin position="138"/>
        <end position="162"/>
    </location>
</feature>
<comment type="similarity">
    <text evidence="2">Belongs to the binding-protein-dependent transport system permease family. HisMQ subfamily.</text>
</comment>
<dbReference type="EMBL" id="SAUW01000001">
    <property type="protein sequence ID" value="RWR15506.1"/>
    <property type="molecule type" value="Genomic_DNA"/>
</dbReference>
<evidence type="ECO:0000259" key="10">
    <source>
        <dbReference type="PROSITE" id="PS50928"/>
    </source>
</evidence>
<protein>
    <submittedName>
        <fullName evidence="11">Amino acid ABC transporter permease</fullName>
    </submittedName>
</protein>
<dbReference type="GO" id="GO:0022857">
    <property type="term" value="F:transmembrane transporter activity"/>
    <property type="evidence" value="ECO:0007669"/>
    <property type="project" value="InterPro"/>
</dbReference>
<reference evidence="11 12" key="1">
    <citation type="submission" date="2019-01" db="EMBL/GenBank/DDBJ databases">
        <title>Sinorhodobacter populi sp. nov. isolated from the symptomatic bark tissue of Populus euramericana canker.</title>
        <authorList>
            <person name="Xu G."/>
        </authorList>
    </citation>
    <scope>NUCLEOTIDE SEQUENCE [LARGE SCALE GENOMIC DNA]</scope>
    <source>
        <strain evidence="11 12">2D-5</strain>
    </source>
</reference>
<dbReference type="RefSeq" id="WP_128268534.1">
    <property type="nucleotide sequence ID" value="NZ_SAUW01000001.1"/>
</dbReference>
<dbReference type="InterPro" id="IPR010065">
    <property type="entry name" value="AA_ABC_transptr_permease_3TM"/>
</dbReference>
<keyword evidence="4" id="KW-1003">Cell membrane</keyword>
<organism evidence="11 12">
    <name type="scientific">Paenirhodobacter populi</name>
    <dbReference type="NCBI Taxonomy" id="2306993"/>
    <lineage>
        <taxon>Bacteria</taxon>
        <taxon>Pseudomonadati</taxon>
        <taxon>Pseudomonadota</taxon>
        <taxon>Alphaproteobacteria</taxon>
        <taxon>Rhodobacterales</taxon>
        <taxon>Rhodobacter group</taxon>
        <taxon>Paenirhodobacter</taxon>
    </lineage>
</organism>
<dbReference type="InterPro" id="IPR043429">
    <property type="entry name" value="ArtM/GltK/GlnP/TcyL/YhdX-like"/>
</dbReference>
<evidence type="ECO:0000256" key="9">
    <source>
        <dbReference type="RuleBase" id="RU363032"/>
    </source>
</evidence>
<evidence type="ECO:0000256" key="1">
    <source>
        <dbReference type="ARBA" id="ARBA00004429"/>
    </source>
</evidence>
<dbReference type="GO" id="GO:0043190">
    <property type="term" value="C:ATP-binding cassette (ABC) transporter complex"/>
    <property type="evidence" value="ECO:0007669"/>
    <property type="project" value="InterPro"/>
</dbReference>
<dbReference type="Gene3D" id="1.10.3720.10">
    <property type="entry name" value="MetI-like"/>
    <property type="match status" value="1"/>
</dbReference>
<feature type="transmembrane region" description="Helical" evidence="9">
    <location>
        <begin position="48"/>
        <end position="69"/>
    </location>
</feature>
<feature type="transmembrane region" description="Helical" evidence="9">
    <location>
        <begin position="12"/>
        <end position="36"/>
    </location>
</feature>
<keyword evidence="8 9" id="KW-0472">Membrane</keyword>
<dbReference type="Proteomes" id="UP000285710">
    <property type="component" value="Unassembled WGS sequence"/>
</dbReference>
<dbReference type="InterPro" id="IPR035906">
    <property type="entry name" value="MetI-like_sf"/>
</dbReference>
<dbReference type="SUPFAM" id="SSF161098">
    <property type="entry name" value="MetI-like"/>
    <property type="match status" value="1"/>
</dbReference>